<name>L9XPM4_9EURY</name>
<keyword evidence="2" id="KW-1185">Reference proteome</keyword>
<accession>L9XPM4</accession>
<evidence type="ECO:0000313" key="2">
    <source>
        <dbReference type="Proteomes" id="UP000011632"/>
    </source>
</evidence>
<sequence>MFRFRVIETVCLVFVTIVGVQVEVSHDLHLFGENVKNVFLKQCVADSFNRFQVKLLSEGIQNCVLVGESSLFSQSVKIELPSAQATTRTL</sequence>
<gene>
    <name evidence="1" type="ORF">C489_18736</name>
</gene>
<dbReference type="EMBL" id="AOID01000060">
    <property type="protein sequence ID" value="ELY63477.1"/>
    <property type="molecule type" value="Genomic_DNA"/>
</dbReference>
<dbReference type="Proteomes" id="UP000011632">
    <property type="component" value="Unassembled WGS sequence"/>
</dbReference>
<protein>
    <submittedName>
        <fullName evidence="1">Uncharacterized protein</fullName>
    </submittedName>
</protein>
<organism evidence="1 2">
    <name type="scientific">Natrinema versiforme JCM 10478</name>
    <dbReference type="NCBI Taxonomy" id="1227496"/>
    <lineage>
        <taxon>Archaea</taxon>
        <taxon>Methanobacteriati</taxon>
        <taxon>Methanobacteriota</taxon>
        <taxon>Stenosarchaea group</taxon>
        <taxon>Halobacteria</taxon>
        <taxon>Halobacteriales</taxon>
        <taxon>Natrialbaceae</taxon>
        <taxon>Natrinema</taxon>
    </lineage>
</organism>
<reference evidence="1 2" key="1">
    <citation type="journal article" date="2014" name="PLoS Genet.">
        <title>Phylogenetically driven sequencing of extremely halophilic archaea reveals strategies for static and dynamic osmo-response.</title>
        <authorList>
            <person name="Becker E.A."/>
            <person name="Seitzer P.M."/>
            <person name="Tritt A."/>
            <person name="Larsen D."/>
            <person name="Krusor M."/>
            <person name="Yao A.I."/>
            <person name="Wu D."/>
            <person name="Madern D."/>
            <person name="Eisen J.A."/>
            <person name="Darling A.E."/>
            <person name="Facciotti M.T."/>
        </authorList>
    </citation>
    <scope>NUCLEOTIDE SEQUENCE [LARGE SCALE GENOMIC DNA]</scope>
    <source>
        <strain evidence="1 2">JCM 10478</strain>
    </source>
</reference>
<dbReference type="AlphaFoldDB" id="L9XPM4"/>
<proteinExistence type="predicted"/>
<comment type="caution">
    <text evidence="1">The sequence shown here is derived from an EMBL/GenBank/DDBJ whole genome shotgun (WGS) entry which is preliminary data.</text>
</comment>
<evidence type="ECO:0000313" key="1">
    <source>
        <dbReference type="EMBL" id="ELY63477.1"/>
    </source>
</evidence>